<organism evidence="2 3">
    <name type="scientific">Plectonema cf. radiosum LEGE 06105</name>
    <dbReference type="NCBI Taxonomy" id="945769"/>
    <lineage>
        <taxon>Bacteria</taxon>
        <taxon>Bacillati</taxon>
        <taxon>Cyanobacteriota</taxon>
        <taxon>Cyanophyceae</taxon>
        <taxon>Oscillatoriophycideae</taxon>
        <taxon>Oscillatoriales</taxon>
        <taxon>Microcoleaceae</taxon>
        <taxon>Plectonema</taxon>
    </lineage>
</organism>
<keyword evidence="1" id="KW-1133">Transmembrane helix</keyword>
<comment type="caution">
    <text evidence="2">The sequence shown here is derived from an EMBL/GenBank/DDBJ whole genome shotgun (WGS) entry which is preliminary data.</text>
</comment>
<keyword evidence="1" id="KW-0812">Transmembrane</keyword>
<dbReference type="EMBL" id="JADEWL010000021">
    <property type="protein sequence ID" value="MBE9212905.1"/>
    <property type="molecule type" value="Genomic_DNA"/>
</dbReference>
<gene>
    <name evidence="2" type="ORF">IQ247_09405</name>
</gene>
<name>A0A8J7JU11_9CYAN</name>
<feature type="transmembrane region" description="Helical" evidence="1">
    <location>
        <begin position="7"/>
        <end position="25"/>
    </location>
</feature>
<protein>
    <submittedName>
        <fullName evidence="2">Uncharacterized protein</fullName>
    </submittedName>
</protein>
<accession>A0A8J7JU11</accession>
<reference evidence="2" key="1">
    <citation type="submission" date="2020-10" db="EMBL/GenBank/DDBJ databases">
        <authorList>
            <person name="Castelo-Branco R."/>
            <person name="Eusebio N."/>
            <person name="Adriana R."/>
            <person name="Vieira A."/>
            <person name="Brugerolle De Fraissinette N."/>
            <person name="Rezende De Castro R."/>
            <person name="Schneider M.P."/>
            <person name="Vasconcelos V."/>
            <person name="Leao P.N."/>
        </authorList>
    </citation>
    <scope>NUCLEOTIDE SEQUENCE</scope>
    <source>
        <strain evidence="2">LEGE 06105</strain>
    </source>
</reference>
<feature type="transmembrane region" description="Helical" evidence="1">
    <location>
        <begin position="83"/>
        <end position="102"/>
    </location>
</feature>
<keyword evidence="1" id="KW-0472">Membrane</keyword>
<dbReference type="RefSeq" id="WP_193919280.1">
    <property type="nucleotide sequence ID" value="NZ_JADEWL010000021.1"/>
</dbReference>
<dbReference type="Proteomes" id="UP000620559">
    <property type="component" value="Unassembled WGS sequence"/>
</dbReference>
<sequence length="113" mass="12487">MSKNIKAIVIAILILTSVLSTYILLGKFPYTGAQTLIGITQGADINVPYNHKYGILGYAFTRNYYKNGEIAESRIESFNNVRFALSVFLTIGVWGIAGLIIYKSFIGNKEITS</sequence>
<keyword evidence="3" id="KW-1185">Reference proteome</keyword>
<evidence type="ECO:0000313" key="3">
    <source>
        <dbReference type="Proteomes" id="UP000620559"/>
    </source>
</evidence>
<evidence type="ECO:0000256" key="1">
    <source>
        <dbReference type="SAM" id="Phobius"/>
    </source>
</evidence>
<proteinExistence type="predicted"/>
<dbReference type="AlphaFoldDB" id="A0A8J7JU11"/>
<evidence type="ECO:0000313" key="2">
    <source>
        <dbReference type="EMBL" id="MBE9212905.1"/>
    </source>
</evidence>